<dbReference type="PANTHER" id="PTHR10202">
    <property type="entry name" value="PRESENILIN"/>
    <property type="match status" value="1"/>
</dbReference>
<feature type="transmembrane region" description="Helical" evidence="1">
    <location>
        <begin position="20"/>
        <end position="40"/>
    </location>
</feature>
<organism evidence="3 5">
    <name type="scientific">Dracunculus medinensis</name>
    <name type="common">Guinea worm</name>
    <dbReference type="NCBI Taxonomy" id="318479"/>
    <lineage>
        <taxon>Eukaryota</taxon>
        <taxon>Metazoa</taxon>
        <taxon>Ecdysozoa</taxon>
        <taxon>Nematoda</taxon>
        <taxon>Chromadorea</taxon>
        <taxon>Rhabditida</taxon>
        <taxon>Spirurina</taxon>
        <taxon>Dracunculoidea</taxon>
        <taxon>Dracunculidae</taxon>
        <taxon>Dracunculus</taxon>
    </lineage>
</organism>
<dbReference type="WBParaSite" id="DME_0000467701-mRNA-1">
    <property type="protein sequence ID" value="DME_0000467701-mRNA-1"/>
    <property type="gene ID" value="DME_0000467701"/>
</dbReference>
<dbReference type="Pfam" id="PF01080">
    <property type="entry name" value="Presenilin"/>
    <property type="match status" value="1"/>
</dbReference>
<evidence type="ECO:0000256" key="1">
    <source>
        <dbReference type="SAM" id="Phobius"/>
    </source>
</evidence>
<gene>
    <name evidence="2" type="ORF">DME_LOCUS8560</name>
</gene>
<dbReference type="GO" id="GO:0016485">
    <property type="term" value="P:protein processing"/>
    <property type="evidence" value="ECO:0007669"/>
    <property type="project" value="InterPro"/>
</dbReference>
<accession>A0A0N4UBS4</accession>
<dbReference type="PANTHER" id="PTHR10202:SF25">
    <property type="entry name" value="PRESENILIN SPE-4"/>
    <property type="match status" value="1"/>
</dbReference>
<dbReference type="InterPro" id="IPR042524">
    <property type="entry name" value="Presenilin_C"/>
</dbReference>
<feature type="transmembrane region" description="Helical" evidence="1">
    <location>
        <begin position="46"/>
        <end position="68"/>
    </location>
</feature>
<reference evidence="2 4" key="2">
    <citation type="submission" date="2018-11" db="EMBL/GenBank/DDBJ databases">
        <authorList>
            <consortium name="Pathogen Informatics"/>
        </authorList>
    </citation>
    <scope>NUCLEOTIDE SEQUENCE [LARGE SCALE GENOMIC DNA]</scope>
</reference>
<dbReference type="EMBL" id="UYYG01001169">
    <property type="protein sequence ID" value="VDN58587.1"/>
    <property type="molecule type" value="Genomic_DNA"/>
</dbReference>
<evidence type="ECO:0000313" key="4">
    <source>
        <dbReference type="Proteomes" id="UP000274756"/>
    </source>
</evidence>
<dbReference type="InterPro" id="IPR001108">
    <property type="entry name" value="Peptidase_A22A"/>
</dbReference>
<name>A0A0N4UBS4_DRAME</name>
<evidence type="ECO:0000313" key="5">
    <source>
        <dbReference type="WBParaSite" id="DME_0000467701-mRNA-1"/>
    </source>
</evidence>
<dbReference type="GO" id="GO:0042500">
    <property type="term" value="F:aspartic endopeptidase activity, intramembrane cleaving"/>
    <property type="evidence" value="ECO:0007669"/>
    <property type="project" value="InterPro"/>
</dbReference>
<dbReference type="GO" id="GO:0006509">
    <property type="term" value="P:membrane protein ectodomain proteolysis"/>
    <property type="evidence" value="ECO:0007669"/>
    <property type="project" value="TreeGrafter"/>
</dbReference>
<keyword evidence="1" id="KW-0812">Transmembrane</keyword>
<evidence type="ECO:0000313" key="2">
    <source>
        <dbReference type="EMBL" id="VDN58587.1"/>
    </source>
</evidence>
<dbReference type="GO" id="GO:0007219">
    <property type="term" value="P:Notch signaling pathway"/>
    <property type="evidence" value="ECO:0007669"/>
    <property type="project" value="TreeGrafter"/>
</dbReference>
<dbReference type="Proteomes" id="UP000274756">
    <property type="component" value="Unassembled WGS sequence"/>
</dbReference>
<dbReference type="GO" id="GO:0034205">
    <property type="term" value="P:amyloid-beta formation"/>
    <property type="evidence" value="ECO:0007669"/>
    <property type="project" value="TreeGrafter"/>
</dbReference>
<evidence type="ECO:0000313" key="3">
    <source>
        <dbReference type="Proteomes" id="UP000038040"/>
    </source>
</evidence>
<dbReference type="Proteomes" id="UP000038040">
    <property type="component" value="Unplaced"/>
</dbReference>
<sequence>MGDFVFYSLLVGKVATSQSAMCIIGVIVGILAGLIITLTVLSENDILSPALPLSLSLGLVIHFSMAYFGENFYKQFFHQPFSFIII</sequence>
<dbReference type="GO" id="GO:0070765">
    <property type="term" value="C:gamma-secretase complex"/>
    <property type="evidence" value="ECO:0007669"/>
    <property type="project" value="TreeGrafter"/>
</dbReference>
<proteinExistence type="predicted"/>
<protein>
    <submittedName>
        <fullName evidence="5">ZIP family metal transporter</fullName>
    </submittedName>
</protein>
<keyword evidence="1" id="KW-0472">Membrane</keyword>
<dbReference type="AlphaFoldDB" id="A0A0N4UBS4"/>
<reference evidence="5" key="1">
    <citation type="submission" date="2017-02" db="UniProtKB">
        <authorList>
            <consortium name="WormBaseParasite"/>
        </authorList>
    </citation>
    <scope>IDENTIFICATION</scope>
</reference>
<keyword evidence="1" id="KW-1133">Transmembrane helix</keyword>
<dbReference type="Gene3D" id="1.10.472.100">
    <property type="entry name" value="Presenilin"/>
    <property type="match status" value="1"/>
</dbReference>
<keyword evidence="4" id="KW-1185">Reference proteome</keyword>
<dbReference type="STRING" id="318479.A0A0N4UBS4"/>
<dbReference type="GO" id="GO:0055074">
    <property type="term" value="P:calcium ion homeostasis"/>
    <property type="evidence" value="ECO:0007669"/>
    <property type="project" value="TreeGrafter"/>
</dbReference>